<keyword evidence="2" id="KW-0012">Acyltransferase</keyword>
<dbReference type="PROSITE" id="PS51186">
    <property type="entry name" value="GNAT"/>
    <property type="match status" value="1"/>
</dbReference>
<dbReference type="Pfam" id="PF00583">
    <property type="entry name" value="Acetyltransf_1"/>
    <property type="match status" value="1"/>
</dbReference>
<dbReference type="EMBL" id="BAAALG010000017">
    <property type="protein sequence ID" value="GAA1113721.1"/>
    <property type="molecule type" value="Genomic_DNA"/>
</dbReference>
<feature type="domain" description="N-acetyltransferase" evidence="3">
    <location>
        <begin position="27"/>
        <end position="160"/>
    </location>
</feature>
<evidence type="ECO:0000259" key="3">
    <source>
        <dbReference type="PROSITE" id="PS51186"/>
    </source>
</evidence>
<dbReference type="Proteomes" id="UP001501581">
    <property type="component" value="Unassembled WGS sequence"/>
</dbReference>
<keyword evidence="5" id="KW-1185">Reference proteome</keyword>
<dbReference type="PANTHER" id="PTHR43420">
    <property type="entry name" value="ACETYLTRANSFERASE"/>
    <property type="match status" value="1"/>
</dbReference>
<accession>A0ABP4EKR4</accession>
<keyword evidence="1" id="KW-0808">Transferase</keyword>
<sequence>MVSIMQGEIDEVVRSDQASVTSVFWADRYHQLATTGLDPALSEQLADVQLRGWTLMIEDVARPEYLALFHDGEPIAGAVISRGRRRRIAWIGVHPDHRRRGHGRTMMRAICARADGDERVLELQVDRTNLGAIALYADAGFEPSGPDDSTDHFLVREPCGGTE</sequence>
<protein>
    <recommendedName>
        <fullName evidence="3">N-acetyltransferase domain-containing protein</fullName>
    </recommendedName>
</protein>
<evidence type="ECO:0000313" key="4">
    <source>
        <dbReference type="EMBL" id="GAA1113721.1"/>
    </source>
</evidence>
<gene>
    <name evidence="4" type="ORF">GCM10009668_39800</name>
</gene>
<dbReference type="PANTHER" id="PTHR43420:SF12">
    <property type="entry name" value="N-ACETYLTRANSFERASE DOMAIN-CONTAINING PROTEIN"/>
    <property type="match status" value="1"/>
</dbReference>
<organism evidence="4 5">
    <name type="scientific">Nocardioides dubius</name>
    <dbReference type="NCBI Taxonomy" id="317019"/>
    <lineage>
        <taxon>Bacteria</taxon>
        <taxon>Bacillati</taxon>
        <taxon>Actinomycetota</taxon>
        <taxon>Actinomycetes</taxon>
        <taxon>Propionibacteriales</taxon>
        <taxon>Nocardioidaceae</taxon>
        <taxon>Nocardioides</taxon>
    </lineage>
</organism>
<evidence type="ECO:0000256" key="1">
    <source>
        <dbReference type="ARBA" id="ARBA00022679"/>
    </source>
</evidence>
<dbReference type="InterPro" id="IPR000182">
    <property type="entry name" value="GNAT_dom"/>
</dbReference>
<dbReference type="Gene3D" id="3.40.630.30">
    <property type="match status" value="1"/>
</dbReference>
<evidence type="ECO:0000256" key="2">
    <source>
        <dbReference type="ARBA" id="ARBA00023315"/>
    </source>
</evidence>
<dbReference type="CDD" id="cd04301">
    <property type="entry name" value="NAT_SF"/>
    <property type="match status" value="1"/>
</dbReference>
<comment type="caution">
    <text evidence="4">The sequence shown here is derived from an EMBL/GenBank/DDBJ whole genome shotgun (WGS) entry which is preliminary data.</text>
</comment>
<dbReference type="InterPro" id="IPR016181">
    <property type="entry name" value="Acyl_CoA_acyltransferase"/>
</dbReference>
<dbReference type="SUPFAM" id="SSF55729">
    <property type="entry name" value="Acyl-CoA N-acyltransferases (Nat)"/>
    <property type="match status" value="1"/>
</dbReference>
<dbReference type="InterPro" id="IPR050680">
    <property type="entry name" value="YpeA/RimI_acetyltransf"/>
</dbReference>
<reference evidence="5" key="1">
    <citation type="journal article" date="2019" name="Int. J. Syst. Evol. Microbiol.">
        <title>The Global Catalogue of Microorganisms (GCM) 10K type strain sequencing project: providing services to taxonomists for standard genome sequencing and annotation.</title>
        <authorList>
            <consortium name="The Broad Institute Genomics Platform"/>
            <consortium name="The Broad Institute Genome Sequencing Center for Infectious Disease"/>
            <person name="Wu L."/>
            <person name="Ma J."/>
        </authorList>
    </citation>
    <scope>NUCLEOTIDE SEQUENCE [LARGE SCALE GENOMIC DNA]</scope>
    <source>
        <strain evidence="5">JCM 13008</strain>
    </source>
</reference>
<evidence type="ECO:0000313" key="5">
    <source>
        <dbReference type="Proteomes" id="UP001501581"/>
    </source>
</evidence>
<name>A0ABP4EKR4_9ACTN</name>
<proteinExistence type="predicted"/>